<dbReference type="NCBIfam" id="TIGR01326">
    <property type="entry name" value="OAH_OAS_sulfhy"/>
    <property type="match status" value="1"/>
</dbReference>
<dbReference type="CDD" id="cd00614">
    <property type="entry name" value="CGS_like"/>
    <property type="match status" value="1"/>
</dbReference>
<gene>
    <name evidence="7" type="ORF">R6G80_05570</name>
</gene>
<dbReference type="GO" id="GO:0005737">
    <property type="term" value="C:cytoplasm"/>
    <property type="evidence" value="ECO:0007669"/>
    <property type="project" value="TreeGrafter"/>
</dbReference>
<dbReference type="PIRSF" id="PIRSF001434">
    <property type="entry name" value="CGS"/>
    <property type="match status" value="1"/>
</dbReference>
<evidence type="ECO:0000256" key="2">
    <source>
        <dbReference type="ARBA" id="ARBA00009077"/>
    </source>
</evidence>
<evidence type="ECO:0000256" key="5">
    <source>
        <dbReference type="PIRSR" id="PIRSR001434-2"/>
    </source>
</evidence>
<protein>
    <submittedName>
        <fullName evidence="7">O-acetylhomoserine aminocarboxypropyltransferase/cysteine synthase family protein</fullName>
    </submittedName>
</protein>
<evidence type="ECO:0000256" key="4">
    <source>
        <dbReference type="ARBA" id="ARBA00022898"/>
    </source>
</evidence>
<dbReference type="GO" id="GO:0006535">
    <property type="term" value="P:cysteine biosynthetic process from serine"/>
    <property type="evidence" value="ECO:0007669"/>
    <property type="project" value="TreeGrafter"/>
</dbReference>
<accession>A0AAW9HMQ9</accession>
<keyword evidence="4 5" id="KW-0663">Pyridoxal phosphate</keyword>
<evidence type="ECO:0000313" key="8">
    <source>
        <dbReference type="Proteomes" id="UP001281731"/>
    </source>
</evidence>
<dbReference type="InterPro" id="IPR015424">
    <property type="entry name" value="PyrdxlP-dep_Trfase"/>
</dbReference>
<dbReference type="InterPro" id="IPR000277">
    <property type="entry name" value="Cys/Met-Metab_PyrdxlP-dep_enz"/>
</dbReference>
<feature type="modified residue" description="N6-(pyridoxal phosphate)lysine" evidence="5">
    <location>
        <position position="209"/>
    </location>
</feature>
<dbReference type="GO" id="GO:0019346">
    <property type="term" value="P:transsulfuration"/>
    <property type="evidence" value="ECO:0007669"/>
    <property type="project" value="InterPro"/>
</dbReference>
<dbReference type="FunFam" id="3.40.640.10:FF:000035">
    <property type="entry name" value="O-succinylhomoserine sulfhydrylase"/>
    <property type="match status" value="1"/>
</dbReference>
<evidence type="ECO:0000313" key="7">
    <source>
        <dbReference type="EMBL" id="MDY5155193.1"/>
    </source>
</evidence>
<dbReference type="Gene3D" id="3.90.1150.10">
    <property type="entry name" value="Aspartate Aminotransferase, domain 1"/>
    <property type="match status" value="1"/>
</dbReference>
<sequence>MSENWKFDTLQVHAGQILDSDHAARALPIYQTTSYVFKDNEQARNRFALTEPGMIYTRITNPTQSAVENRIAALYGGTGGLLLASGSAAATYAILNVAHSGQNIVASASLYGGTFNLFKYTLPTLGIEVRFVHDAENIDAWEELIDDNTRALYGETLPNPQLDVLDIEPIAALAHNNGIPLIVDNTVPTPWIVNPFDFGADVVIDSVTKFMGGHGTTIAGSIVERAGFDWKNGKFPALSEPDESYHGITFADVPGAPFTTRVRATLLRDTGAAISPISAFLIAQGLETLSLRMERHLSNTRAVIDFLLAHPAVASVNYPSLETSKYHALAEKYCPKGAGSLFTIDLAGGFEAAAAFVENLKLFSNLANIGDAKSLVVHPASTTHSQLNAQELAGAGISPATVRLSIGIEDPSDIIADIKQALDSLK</sequence>
<dbReference type="PANTHER" id="PTHR43797:SF2">
    <property type="entry name" value="HOMOCYSTEINE_CYSTEINE SYNTHASE"/>
    <property type="match status" value="1"/>
</dbReference>
<dbReference type="InterPro" id="IPR015422">
    <property type="entry name" value="PyrdxlP-dep_Trfase_small"/>
</dbReference>
<dbReference type="EMBL" id="JAWNGC010000006">
    <property type="protein sequence ID" value="MDY5155193.1"/>
    <property type="molecule type" value="Genomic_DNA"/>
</dbReference>
<keyword evidence="3" id="KW-0808">Transferase</keyword>
<dbReference type="InterPro" id="IPR015421">
    <property type="entry name" value="PyrdxlP-dep_Trfase_major"/>
</dbReference>
<dbReference type="Pfam" id="PF01053">
    <property type="entry name" value="Cys_Met_Meta_PP"/>
    <property type="match status" value="1"/>
</dbReference>
<proteinExistence type="inferred from homology"/>
<dbReference type="GO" id="GO:0003961">
    <property type="term" value="F:O-acetylhomoserine aminocarboxypropyltransferase activity"/>
    <property type="evidence" value="ECO:0007669"/>
    <property type="project" value="TreeGrafter"/>
</dbReference>
<dbReference type="Proteomes" id="UP001281731">
    <property type="component" value="Unassembled WGS sequence"/>
</dbReference>
<comment type="caution">
    <text evidence="7">The sequence shown here is derived from an EMBL/GenBank/DDBJ whole genome shotgun (WGS) entry which is preliminary data.</text>
</comment>
<evidence type="ECO:0000256" key="6">
    <source>
        <dbReference type="RuleBase" id="RU362118"/>
    </source>
</evidence>
<reference evidence="7" key="1">
    <citation type="submission" date="2023-10" db="EMBL/GenBank/DDBJ databases">
        <title>Whole Genome based description of the genera Actinobaculum and Actinotignum reveals a complex phylogenetic relationship within the species included in the genus Actinotignum.</title>
        <authorList>
            <person name="Jensen C.S."/>
            <person name="Dargis R."/>
            <person name="Kemp M."/>
            <person name="Christensen J.J."/>
        </authorList>
    </citation>
    <scope>NUCLEOTIDE SEQUENCE</scope>
    <source>
        <strain evidence="7">SLA_B511</strain>
    </source>
</reference>
<dbReference type="GO" id="GO:0030170">
    <property type="term" value="F:pyridoxal phosphate binding"/>
    <property type="evidence" value="ECO:0007669"/>
    <property type="project" value="InterPro"/>
</dbReference>
<name>A0AAW9HMQ9_9ACTO</name>
<dbReference type="Gene3D" id="3.40.640.10">
    <property type="entry name" value="Type I PLP-dependent aspartate aminotransferase-like (Major domain)"/>
    <property type="match status" value="1"/>
</dbReference>
<dbReference type="GO" id="GO:0004124">
    <property type="term" value="F:cysteine synthase activity"/>
    <property type="evidence" value="ECO:0007669"/>
    <property type="project" value="TreeGrafter"/>
</dbReference>
<dbReference type="AlphaFoldDB" id="A0AAW9HMQ9"/>
<dbReference type="PANTHER" id="PTHR43797">
    <property type="entry name" value="HOMOCYSTEINE/CYSTEINE SYNTHASE"/>
    <property type="match status" value="1"/>
</dbReference>
<evidence type="ECO:0000256" key="3">
    <source>
        <dbReference type="ARBA" id="ARBA00022679"/>
    </source>
</evidence>
<evidence type="ECO:0000256" key="1">
    <source>
        <dbReference type="ARBA" id="ARBA00001933"/>
    </source>
</evidence>
<comment type="cofactor">
    <cofactor evidence="1 6">
        <name>pyridoxal 5'-phosphate</name>
        <dbReference type="ChEBI" id="CHEBI:597326"/>
    </cofactor>
</comment>
<comment type="similarity">
    <text evidence="2 6">Belongs to the trans-sulfuration enzymes family.</text>
</comment>
<dbReference type="SUPFAM" id="SSF53383">
    <property type="entry name" value="PLP-dependent transferases"/>
    <property type="match status" value="1"/>
</dbReference>
<dbReference type="RefSeq" id="WP_102165716.1">
    <property type="nucleotide sequence ID" value="NZ_CAMYCL010000005.1"/>
</dbReference>
<organism evidence="7 8">
    <name type="scientific">Actinotignum urinale</name>
    <dbReference type="NCBI Taxonomy" id="190146"/>
    <lineage>
        <taxon>Bacteria</taxon>
        <taxon>Bacillati</taxon>
        <taxon>Actinomycetota</taxon>
        <taxon>Actinomycetes</taxon>
        <taxon>Actinomycetales</taxon>
        <taxon>Actinomycetaceae</taxon>
        <taxon>Actinotignum</taxon>
    </lineage>
</organism>
<dbReference type="GO" id="GO:0071269">
    <property type="term" value="P:L-homocysteine biosynthetic process"/>
    <property type="evidence" value="ECO:0007669"/>
    <property type="project" value="TreeGrafter"/>
</dbReference>
<dbReference type="InterPro" id="IPR006235">
    <property type="entry name" value="OAc-hSer/O-AcSer_sulfhydrylase"/>
</dbReference>